<evidence type="ECO:0000313" key="2">
    <source>
        <dbReference type="EnsemblMetazoa" id="GPPI046758-PA"/>
    </source>
</evidence>
<evidence type="ECO:0000313" key="3">
    <source>
        <dbReference type="Proteomes" id="UP000092460"/>
    </source>
</evidence>
<proteinExistence type="predicted"/>
<dbReference type="EMBL" id="JXJN01024165">
    <property type="status" value="NOT_ANNOTATED_CDS"/>
    <property type="molecule type" value="Genomic_DNA"/>
</dbReference>
<reference evidence="2" key="2">
    <citation type="submission" date="2020-05" db="UniProtKB">
        <authorList>
            <consortium name="EnsemblMetazoa"/>
        </authorList>
    </citation>
    <scope>IDENTIFICATION</scope>
    <source>
        <strain evidence="2">IAEA</strain>
    </source>
</reference>
<dbReference type="AlphaFoldDB" id="A0A1B0C1R5"/>
<organism evidence="2 3">
    <name type="scientific">Glossina palpalis gambiensis</name>
    <dbReference type="NCBI Taxonomy" id="67801"/>
    <lineage>
        <taxon>Eukaryota</taxon>
        <taxon>Metazoa</taxon>
        <taxon>Ecdysozoa</taxon>
        <taxon>Arthropoda</taxon>
        <taxon>Hexapoda</taxon>
        <taxon>Insecta</taxon>
        <taxon>Pterygota</taxon>
        <taxon>Neoptera</taxon>
        <taxon>Endopterygota</taxon>
        <taxon>Diptera</taxon>
        <taxon>Brachycera</taxon>
        <taxon>Muscomorpha</taxon>
        <taxon>Hippoboscoidea</taxon>
        <taxon>Glossinidae</taxon>
        <taxon>Glossina</taxon>
    </lineage>
</organism>
<dbReference type="Proteomes" id="UP000092460">
    <property type="component" value="Unassembled WGS sequence"/>
</dbReference>
<keyword evidence="3" id="KW-1185">Reference proteome</keyword>
<name>A0A1B0C1R5_9MUSC</name>
<reference evidence="3" key="1">
    <citation type="submission" date="2015-01" db="EMBL/GenBank/DDBJ databases">
        <authorList>
            <person name="Aksoy S."/>
            <person name="Warren W."/>
            <person name="Wilson R.K."/>
        </authorList>
    </citation>
    <scope>NUCLEOTIDE SEQUENCE [LARGE SCALE GENOMIC DNA]</scope>
    <source>
        <strain evidence="3">IAEA</strain>
    </source>
</reference>
<keyword evidence="1" id="KW-0812">Transmembrane</keyword>
<sequence>MDLDPGSKMSVIALLRIILLLVLTRLLGLYDGIFVIANISPAYRIATDQSFFQDLQCLDYQYSLYQ</sequence>
<protein>
    <submittedName>
        <fullName evidence="2">Uncharacterized protein</fullName>
    </submittedName>
</protein>
<keyword evidence="1" id="KW-1133">Transmembrane helix</keyword>
<accession>A0A1B0C1R5</accession>
<dbReference type="VEuPathDB" id="VectorBase:GPPI046758"/>
<evidence type="ECO:0000256" key="1">
    <source>
        <dbReference type="SAM" id="Phobius"/>
    </source>
</evidence>
<feature type="transmembrane region" description="Helical" evidence="1">
    <location>
        <begin position="12"/>
        <end position="37"/>
    </location>
</feature>
<dbReference type="EnsemblMetazoa" id="GPPI046758-RA">
    <property type="protein sequence ID" value="GPPI046758-PA"/>
    <property type="gene ID" value="GPPI046758"/>
</dbReference>
<keyword evidence="1" id="KW-0472">Membrane</keyword>